<comment type="caution">
    <text evidence="1">The sequence shown here is derived from an EMBL/GenBank/DDBJ whole genome shotgun (WGS) entry which is preliminary data.</text>
</comment>
<gene>
    <name evidence="1" type="ORF">QF035_007290</name>
</gene>
<protein>
    <submittedName>
        <fullName evidence="1">Uncharacterized protein</fullName>
    </submittedName>
</protein>
<evidence type="ECO:0000313" key="2">
    <source>
        <dbReference type="Proteomes" id="UP001230328"/>
    </source>
</evidence>
<name>A0ABU0T1X4_9ACTN</name>
<dbReference type="RefSeq" id="WP_307525010.1">
    <property type="nucleotide sequence ID" value="NZ_JAUSZI010000002.1"/>
</dbReference>
<evidence type="ECO:0000313" key="1">
    <source>
        <dbReference type="EMBL" id="MDQ1029708.1"/>
    </source>
</evidence>
<proteinExistence type="predicted"/>
<keyword evidence="2" id="KW-1185">Reference proteome</keyword>
<dbReference type="Proteomes" id="UP001230328">
    <property type="component" value="Unassembled WGS sequence"/>
</dbReference>
<sequence length="135" mass="14814">MTGLTHSSAPRAGLSTNALVTAADHLLNPPGDTTLTPGVRARAAAMLLRLALDETLDAYWQMVSPRMTRSNGRTRMLCLQWYVAPSVARQWYAVWSALSAACHHHTYELPPTPAEVRAWHQDVSELLRVLAAGKV</sequence>
<accession>A0ABU0T1X4</accession>
<reference evidence="1 2" key="1">
    <citation type="submission" date="2023-07" db="EMBL/GenBank/DDBJ databases">
        <title>Comparative genomics of wheat-associated soil bacteria to identify genetic determinants of phenazine resistance.</title>
        <authorList>
            <person name="Mouncey N."/>
        </authorList>
    </citation>
    <scope>NUCLEOTIDE SEQUENCE [LARGE SCALE GENOMIC DNA]</scope>
    <source>
        <strain evidence="1 2">V2I4</strain>
    </source>
</reference>
<dbReference type="EMBL" id="JAUSZI010000002">
    <property type="protein sequence ID" value="MDQ1029708.1"/>
    <property type="molecule type" value="Genomic_DNA"/>
</dbReference>
<organism evidence="1 2">
    <name type="scientific">Streptomyces umbrinus</name>
    <dbReference type="NCBI Taxonomy" id="67370"/>
    <lineage>
        <taxon>Bacteria</taxon>
        <taxon>Bacillati</taxon>
        <taxon>Actinomycetota</taxon>
        <taxon>Actinomycetes</taxon>
        <taxon>Kitasatosporales</taxon>
        <taxon>Streptomycetaceae</taxon>
        <taxon>Streptomyces</taxon>
        <taxon>Streptomyces phaeochromogenes group</taxon>
    </lineage>
</organism>